<dbReference type="RefSeq" id="WP_146570730.1">
    <property type="nucleotide sequence ID" value="NZ_SJPH01000001.1"/>
</dbReference>
<feature type="transmembrane region" description="Helical" evidence="1">
    <location>
        <begin position="57"/>
        <end position="84"/>
    </location>
</feature>
<keyword evidence="1" id="KW-0812">Transmembrane</keyword>
<organism evidence="2 3">
    <name type="scientific">Botrimarina hoheduenensis</name>
    <dbReference type="NCBI Taxonomy" id="2528000"/>
    <lineage>
        <taxon>Bacteria</taxon>
        <taxon>Pseudomonadati</taxon>
        <taxon>Planctomycetota</taxon>
        <taxon>Planctomycetia</taxon>
        <taxon>Pirellulales</taxon>
        <taxon>Lacipirellulaceae</taxon>
        <taxon>Botrimarina</taxon>
    </lineage>
</organism>
<dbReference type="AlphaFoldDB" id="A0A5C5WCC4"/>
<dbReference type="EMBL" id="SJPH01000001">
    <property type="protein sequence ID" value="TWT48566.1"/>
    <property type="molecule type" value="Genomic_DNA"/>
</dbReference>
<feature type="transmembrane region" description="Helical" evidence="1">
    <location>
        <begin position="27"/>
        <end position="45"/>
    </location>
</feature>
<feature type="transmembrane region" description="Helical" evidence="1">
    <location>
        <begin position="105"/>
        <end position="127"/>
    </location>
</feature>
<keyword evidence="3" id="KW-1185">Reference proteome</keyword>
<feature type="transmembrane region" description="Helical" evidence="1">
    <location>
        <begin position="139"/>
        <end position="158"/>
    </location>
</feature>
<comment type="caution">
    <text evidence="2">The sequence shown here is derived from an EMBL/GenBank/DDBJ whole genome shotgun (WGS) entry which is preliminary data.</text>
</comment>
<reference evidence="2 3" key="1">
    <citation type="submission" date="2019-02" db="EMBL/GenBank/DDBJ databases">
        <title>Deep-cultivation of Planctomycetes and their phenomic and genomic characterization uncovers novel biology.</title>
        <authorList>
            <person name="Wiegand S."/>
            <person name="Jogler M."/>
            <person name="Boedeker C."/>
            <person name="Pinto D."/>
            <person name="Vollmers J."/>
            <person name="Rivas-Marin E."/>
            <person name="Kohn T."/>
            <person name="Peeters S.H."/>
            <person name="Heuer A."/>
            <person name="Rast P."/>
            <person name="Oberbeckmann S."/>
            <person name="Bunk B."/>
            <person name="Jeske O."/>
            <person name="Meyerdierks A."/>
            <person name="Storesund J.E."/>
            <person name="Kallscheuer N."/>
            <person name="Luecker S."/>
            <person name="Lage O.M."/>
            <person name="Pohl T."/>
            <person name="Merkel B.J."/>
            <person name="Hornburger P."/>
            <person name="Mueller R.-W."/>
            <person name="Bruemmer F."/>
            <person name="Labrenz M."/>
            <person name="Spormann A.M."/>
            <person name="Op Den Camp H."/>
            <person name="Overmann J."/>
            <person name="Amann R."/>
            <person name="Jetten M.S.M."/>
            <person name="Mascher T."/>
            <person name="Medema M.H."/>
            <person name="Devos D.P."/>
            <person name="Kaster A.-K."/>
            <person name="Ovreas L."/>
            <person name="Rohde M."/>
            <person name="Galperin M.Y."/>
            <person name="Jogler C."/>
        </authorList>
    </citation>
    <scope>NUCLEOTIDE SEQUENCE [LARGE SCALE GENOMIC DNA]</scope>
    <source>
        <strain evidence="2 3">Pla111</strain>
    </source>
</reference>
<keyword evidence="1" id="KW-0472">Membrane</keyword>
<evidence type="ECO:0000313" key="3">
    <source>
        <dbReference type="Proteomes" id="UP000318995"/>
    </source>
</evidence>
<dbReference type="OrthoDB" id="3871310at2"/>
<sequence length="182" mass="18753">MNPPPAAQTTDNQQAPITGLDIAVRRWATPVALGLGIGLTAYTFWRATLGEKAGGVGSVLVLLLVATMGLKLAAETVLFSSLGGDATPRQAAARALIGPLSRWTTLRYVLGCFGGVILPLGAQILMAGAKNIPPVLDPTAPAVLVGVSLACLVPAELLERWLWRRSQALAAAEDSAPVAPVA</sequence>
<evidence type="ECO:0000256" key="1">
    <source>
        <dbReference type="SAM" id="Phobius"/>
    </source>
</evidence>
<dbReference type="Proteomes" id="UP000318995">
    <property type="component" value="Unassembled WGS sequence"/>
</dbReference>
<keyword evidence="1" id="KW-1133">Transmembrane helix</keyword>
<accession>A0A5C5WCC4</accession>
<protein>
    <submittedName>
        <fullName evidence="2">Uncharacterized protein</fullName>
    </submittedName>
</protein>
<proteinExistence type="predicted"/>
<evidence type="ECO:0000313" key="2">
    <source>
        <dbReference type="EMBL" id="TWT48566.1"/>
    </source>
</evidence>
<gene>
    <name evidence="2" type="ORF">Pla111_03400</name>
</gene>
<name>A0A5C5WCC4_9BACT</name>